<keyword evidence="1" id="KW-0732">Signal</keyword>
<evidence type="ECO:0000313" key="3">
    <source>
        <dbReference type="Proteomes" id="UP000230002"/>
    </source>
</evidence>
<accession>A0A2G8SCA7</accession>
<gene>
    <name evidence="2" type="ORF">GSI_06072</name>
</gene>
<feature type="signal peptide" evidence="1">
    <location>
        <begin position="1"/>
        <end position="22"/>
    </location>
</feature>
<reference evidence="2 3" key="1">
    <citation type="journal article" date="2015" name="Sci. Rep.">
        <title>Chromosome-level genome map provides insights into diverse defense mechanisms in the medicinal fungus Ganoderma sinense.</title>
        <authorList>
            <person name="Zhu Y."/>
            <person name="Xu J."/>
            <person name="Sun C."/>
            <person name="Zhou S."/>
            <person name="Xu H."/>
            <person name="Nelson D.R."/>
            <person name="Qian J."/>
            <person name="Song J."/>
            <person name="Luo H."/>
            <person name="Xiang L."/>
            <person name="Li Y."/>
            <person name="Xu Z."/>
            <person name="Ji A."/>
            <person name="Wang L."/>
            <person name="Lu S."/>
            <person name="Hayward A."/>
            <person name="Sun W."/>
            <person name="Li X."/>
            <person name="Schwartz D.C."/>
            <person name="Wang Y."/>
            <person name="Chen S."/>
        </authorList>
    </citation>
    <scope>NUCLEOTIDE SEQUENCE [LARGE SCALE GENOMIC DNA]</scope>
    <source>
        <strain evidence="2 3">ZZ0214-1</strain>
    </source>
</reference>
<comment type="caution">
    <text evidence="2">The sequence shown here is derived from an EMBL/GenBank/DDBJ whole genome shotgun (WGS) entry which is preliminary data.</text>
</comment>
<sequence>MFSKLPTLCVILLFAAFVTAAASPNRLPRDVFTDPLVAATEAETDAVLEVTEEVVNNAFSLAGEGFSLGKYWNSQGSRYRDGVVNFGIEEMPLEEQKNEEVYIRAQDG</sequence>
<protein>
    <submittedName>
        <fullName evidence="2">Uncharacterized protein</fullName>
    </submittedName>
</protein>
<evidence type="ECO:0000256" key="1">
    <source>
        <dbReference type="SAM" id="SignalP"/>
    </source>
</evidence>
<organism evidence="2 3">
    <name type="scientific">Ganoderma sinense ZZ0214-1</name>
    <dbReference type="NCBI Taxonomy" id="1077348"/>
    <lineage>
        <taxon>Eukaryota</taxon>
        <taxon>Fungi</taxon>
        <taxon>Dikarya</taxon>
        <taxon>Basidiomycota</taxon>
        <taxon>Agaricomycotina</taxon>
        <taxon>Agaricomycetes</taxon>
        <taxon>Polyporales</taxon>
        <taxon>Polyporaceae</taxon>
        <taxon>Ganoderma</taxon>
    </lineage>
</organism>
<feature type="chain" id="PRO_5013863108" evidence="1">
    <location>
        <begin position="23"/>
        <end position="108"/>
    </location>
</feature>
<keyword evidence="3" id="KW-1185">Reference proteome</keyword>
<name>A0A2G8SCA7_9APHY</name>
<proteinExistence type="predicted"/>
<dbReference type="Proteomes" id="UP000230002">
    <property type="component" value="Unassembled WGS sequence"/>
</dbReference>
<evidence type="ECO:0000313" key="2">
    <source>
        <dbReference type="EMBL" id="PIL31372.1"/>
    </source>
</evidence>
<dbReference type="AlphaFoldDB" id="A0A2G8SCA7"/>
<dbReference type="EMBL" id="AYKW01000012">
    <property type="protein sequence ID" value="PIL31372.1"/>
    <property type="molecule type" value="Genomic_DNA"/>
</dbReference>